<proteinExistence type="predicted"/>
<dbReference type="Proteomes" id="UP000031091">
    <property type="component" value="Segment"/>
</dbReference>
<dbReference type="KEGG" id="vg:24722479"/>
<evidence type="ECO:0000313" key="1">
    <source>
        <dbReference type="EMBL" id="AGZ17279.1"/>
    </source>
</evidence>
<reference evidence="2" key="1">
    <citation type="submission" date="2013-07" db="EMBL/GenBank/DDBJ databases">
        <title>Isolation and characterization of PM16 - a novel Podoviridae bacteriophage specific for Proteus mirabilis.</title>
        <authorList>
            <person name="Morozova V.V."/>
            <person name="Tupikin A.E."/>
            <person name="Kabilov M.R."/>
            <person name="Kurilshikov A.M."/>
            <person name="Babkin I.V."/>
            <person name="Shedko E.D."/>
        </authorList>
    </citation>
    <scope>NUCLEOTIDE SEQUENCE [LARGE SCALE GENOMIC DNA]</scope>
</reference>
<keyword evidence="2" id="KW-1185">Reference proteome</keyword>
<dbReference type="GeneID" id="24722479"/>
<sequence length="214" mass="22671">MTPMILAGAATALFGGITQAGAEDKRSIEQNKAVQAYNKQLMLQQAKNVGQINAQRALTRERTAASLFNITQASTAQQAQVQQASAASDTIGASVQDAVSTINTSIDRAVAGELRSLEQAELGFDLMLEQGVDQTKYSFQKEDYSQGAGMLLGAFGQAAGSVAMSYGMEKLAPAGGTKPAAPTDVKSGTGTDWWGSVKSTFGFDKTFKQWNTWK</sequence>
<dbReference type="OrthoDB" id="30514at10239"/>
<dbReference type="EMBL" id="KF319020">
    <property type="protein sequence ID" value="AGZ17279.1"/>
    <property type="molecule type" value="Genomic_DNA"/>
</dbReference>
<dbReference type="Pfam" id="PF24072">
    <property type="entry name" value="T7_gp14"/>
    <property type="match status" value="1"/>
</dbReference>
<name>A0A0A6ZK91_9CAUD</name>
<evidence type="ECO:0000313" key="2">
    <source>
        <dbReference type="Proteomes" id="UP000031091"/>
    </source>
</evidence>
<dbReference type="InterPro" id="IPR038996">
    <property type="entry name" value="Gp14"/>
</dbReference>
<protein>
    <submittedName>
        <fullName evidence="1">Internal virion protein</fullName>
    </submittedName>
</protein>
<dbReference type="RefSeq" id="YP_009147869.1">
    <property type="nucleotide sequence ID" value="NC_027342.1"/>
</dbReference>
<gene>
    <name evidence="1" type="ORF">PM16_35</name>
</gene>
<accession>A0A0A6ZK91</accession>
<organism evidence="1 2">
    <name type="scientific">Proteus phage PM16</name>
    <dbReference type="NCBI Taxonomy" id="1357704"/>
    <lineage>
        <taxon>Viruses</taxon>
        <taxon>Duplodnaviria</taxon>
        <taxon>Heunggongvirae</taxon>
        <taxon>Uroviricota</taxon>
        <taxon>Caudoviricetes</taxon>
        <taxon>Autographivirales</taxon>
        <taxon>Autoscriptoviridae</taxon>
        <taxon>Slopekvirinae</taxon>
        <taxon>Novosibovirus</taxon>
        <taxon>Novosibovirus PM16</taxon>
    </lineage>
</organism>